<evidence type="ECO:0000313" key="3">
    <source>
        <dbReference type="Proteomes" id="UP000007077"/>
    </source>
</evidence>
<dbReference type="NCBIfam" id="TIGR03006">
    <property type="entry name" value="pepcterm_polyde"/>
    <property type="match status" value="1"/>
</dbReference>
<dbReference type="STRING" id="225937.HP15_1926"/>
<evidence type="ECO:0000259" key="1">
    <source>
        <dbReference type="PROSITE" id="PS51677"/>
    </source>
</evidence>
<dbReference type="Pfam" id="PF11959">
    <property type="entry name" value="DUF3473"/>
    <property type="match status" value="1"/>
</dbReference>
<dbReference type="PROSITE" id="PS51677">
    <property type="entry name" value="NODB"/>
    <property type="match status" value="1"/>
</dbReference>
<proteinExistence type="predicted"/>
<accession>E4PQ10</accession>
<reference evidence="2 3" key="1">
    <citation type="journal article" date="2010" name="Stand. Genomic Sci.">
        <title>Complete genome sequence of Marinobacter adhaerens type strain (HP15), a diatom-interacting marine microorganism.</title>
        <authorList>
            <person name="Gardes A."/>
            <person name="Kaeppel E."/>
            <person name="Shehzad A."/>
            <person name="Seebah S."/>
            <person name="Teeling H."/>
            <person name="Yarza P."/>
            <person name="Glockner F.O."/>
            <person name="Grossart H.P."/>
            <person name="Ullrich M.S."/>
        </authorList>
    </citation>
    <scope>NUCLEOTIDE SEQUENCE [LARGE SCALE GENOMIC DNA]</scope>
    <source>
        <strain evidence="3">DSM 23420 / HP15</strain>
    </source>
</reference>
<dbReference type="InterPro" id="IPR014344">
    <property type="entry name" value="XrtA_polysacc_deacetyl"/>
</dbReference>
<dbReference type="Gene3D" id="3.20.20.370">
    <property type="entry name" value="Glycoside hydrolase/deacetylase"/>
    <property type="match status" value="1"/>
</dbReference>
<name>E4PQ10_MARAH</name>
<dbReference type="Proteomes" id="UP000007077">
    <property type="component" value="Chromosome"/>
</dbReference>
<dbReference type="HOGENOM" id="CLU_066872_0_0_6"/>
<dbReference type="InterPro" id="IPR022560">
    <property type="entry name" value="DUF3473"/>
</dbReference>
<dbReference type="eggNOG" id="COG0726">
    <property type="taxonomic scope" value="Bacteria"/>
</dbReference>
<dbReference type="KEGG" id="mad:HP15_1926"/>
<dbReference type="GO" id="GO:0005975">
    <property type="term" value="P:carbohydrate metabolic process"/>
    <property type="evidence" value="ECO:0007669"/>
    <property type="project" value="InterPro"/>
</dbReference>
<reference evidence="3" key="2">
    <citation type="submission" date="2010-02" db="EMBL/GenBank/DDBJ databases">
        <title>Complete genome sequence of Marinobacter adhaerens type strain (HP15).</title>
        <authorList>
            <person name="Gaerdes A.A.M."/>
            <person name="Kaeppel E."/>
            <person name="Shezad A."/>
            <person name="Seebah S."/>
            <person name="Teeling H."/>
            <person name="Yarza P."/>
            <person name="Gloeckner F.O."/>
            <person name="Ullrich M.S."/>
        </authorList>
    </citation>
    <scope>NUCLEOTIDE SEQUENCE [LARGE SCALE GENOMIC DNA]</scope>
    <source>
        <strain evidence="3">DSM 23420 / HP15</strain>
    </source>
</reference>
<dbReference type="PANTHER" id="PTHR47561">
    <property type="entry name" value="POLYSACCHARIDE DEACETYLASE FAMILY PROTEIN (AFU_ORTHOLOGUE AFUA_6G05030)"/>
    <property type="match status" value="1"/>
</dbReference>
<dbReference type="InterPro" id="IPR002509">
    <property type="entry name" value="NODB_dom"/>
</dbReference>
<dbReference type="PANTHER" id="PTHR47561:SF1">
    <property type="entry name" value="POLYSACCHARIDE DEACETYLASE FAMILY PROTEIN (AFU_ORTHOLOGUE AFUA_6G05030)"/>
    <property type="match status" value="1"/>
</dbReference>
<dbReference type="CDD" id="cd10941">
    <property type="entry name" value="CE4_PuuE_HpPgdA_like_2"/>
    <property type="match status" value="1"/>
</dbReference>
<dbReference type="InterPro" id="IPR011330">
    <property type="entry name" value="Glyco_hydro/deAcase_b/a-brl"/>
</dbReference>
<dbReference type="EMBL" id="CP001978">
    <property type="protein sequence ID" value="ADP97690.1"/>
    <property type="molecule type" value="Genomic_DNA"/>
</dbReference>
<dbReference type="Pfam" id="PF01522">
    <property type="entry name" value="Polysacc_deac_1"/>
    <property type="match status" value="1"/>
</dbReference>
<sequence length="333" mass="38387">MLLKTSGLRLIVIGNYLGENQIIGVSWEGVPMPRPDARSPLHAMSIDVEDYFHVAALSHVIKPSQWDSLPSRVVQNTERLLELFKQYDVKSTFFVLGWVAERFPDLIRKLSDDGHEIASHGYSHQLIYNQSREIFREETIRSKKLLEDITGNPVHGYRAASYSITRESLWALDILCEAGFNWDSSIFPIRHDRYGIPDSPKAPYSIQTESGNVIREFPLTTAKVFGLSVPAAGGGYFRQFPYPLFRYLFRNASGFGTHPQMFYLHPWEIDPDQPRYNNASWLSRFRHYTNLDQCYGRLETLLQDFRFGTVSESYNAYDPDESLTRNSQMVRLA</sequence>
<gene>
    <name evidence="2" type="ordered locus">HP15_1926</name>
</gene>
<feature type="domain" description="NodB homology" evidence="1">
    <location>
        <begin position="60"/>
        <end position="333"/>
    </location>
</feature>
<evidence type="ECO:0000313" key="2">
    <source>
        <dbReference type="EMBL" id="ADP97690.1"/>
    </source>
</evidence>
<dbReference type="AlphaFoldDB" id="E4PQ10"/>
<organism evidence="2 3">
    <name type="scientific">Marinobacter adhaerens (strain DSM 23420 / HP15)</name>
    <dbReference type="NCBI Taxonomy" id="225937"/>
    <lineage>
        <taxon>Bacteria</taxon>
        <taxon>Pseudomonadati</taxon>
        <taxon>Pseudomonadota</taxon>
        <taxon>Gammaproteobacteria</taxon>
        <taxon>Pseudomonadales</taxon>
        <taxon>Marinobacteraceae</taxon>
        <taxon>Marinobacter</taxon>
    </lineage>
</organism>
<dbReference type="InterPro" id="IPR045235">
    <property type="entry name" value="PuuE_HpPgdA-like"/>
</dbReference>
<dbReference type="PATRIC" id="fig|225937.3.peg.1937"/>
<dbReference type="GO" id="GO:0016810">
    <property type="term" value="F:hydrolase activity, acting on carbon-nitrogen (but not peptide) bonds"/>
    <property type="evidence" value="ECO:0007669"/>
    <property type="project" value="InterPro"/>
</dbReference>
<dbReference type="SUPFAM" id="SSF88713">
    <property type="entry name" value="Glycoside hydrolase/deacetylase"/>
    <property type="match status" value="1"/>
</dbReference>
<protein>
    <submittedName>
        <fullName evidence="2">PEP-CTERM locus, polysaccharide deactylase</fullName>
    </submittedName>
</protein>